<evidence type="ECO:0000313" key="2">
    <source>
        <dbReference type="EMBL" id="TKV58992.1"/>
    </source>
</evidence>
<dbReference type="Gene3D" id="3.40.50.720">
    <property type="entry name" value="NAD(P)-binding Rossmann-like Domain"/>
    <property type="match status" value="1"/>
</dbReference>
<dbReference type="PANTHER" id="PTHR43245:SF52">
    <property type="entry name" value="NAD-DEPENDENT EPIMERASE_DEHYDRATASE"/>
    <property type="match status" value="1"/>
</dbReference>
<gene>
    <name evidence="2" type="ORF">FDO65_13545</name>
</gene>
<dbReference type="InterPro" id="IPR036291">
    <property type="entry name" value="NAD(P)-bd_dom_sf"/>
</dbReference>
<accession>A0A4U6QG18</accession>
<keyword evidence="3" id="KW-1185">Reference proteome</keyword>
<organism evidence="2 3">
    <name type="scientific">Nakamurella flava</name>
    <dbReference type="NCBI Taxonomy" id="2576308"/>
    <lineage>
        <taxon>Bacteria</taxon>
        <taxon>Bacillati</taxon>
        <taxon>Actinomycetota</taxon>
        <taxon>Actinomycetes</taxon>
        <taxon>Nakamurellales</taxon>
        <taxon>Nakamurellaceae</taxon>
        <taxon>Nakamurella</taxon>
    </lineage>
</organism>
<reference evidence="2 3" key="1">
    <citation type="submission" date="2019-05" db="EMBL/GenBank/DDBJ databases">
        <title>Nakamurella sp. N5BH11, whole genome shotgun sequence.</title>
        <authorList>
            <person name="Tuo L."/>
        </authorList>
    </citation>
    <scope>NUCLEOTIDE SEQUENCE [LARGE SCALE GENOMIC DNA]</scope>
    <source>
        <strain evidence="2 3">N5BH11</strain>
    </source>
</reference>
<dbReference type="InterPro" id="IPR001509">
    <property type="entry name" value="Epimerase_deHydtase"/>
</dbReference>
<dbReference type="PANTHER" id="PTHR43245">
    <property type="entry name" value="BIFUNCTIONAL POLYMYXIN RESISTANCE PROTEIN ARNA"/>
    <property type="match status" value="1"/>
</dbReference>
<protein>
    <submittedName>
        <fullName evidence="2">NAD-dependent epimerase/dehydratase family protein</fullName>
    </submittedName>
</protein>
<dbReference type="OrthoDB" id="3205647at2"/>
<dbReference type="InterPro" id="IPR050177">
    <property type="entry name" value="Lipid_A_modif_metabolic_enz"/>
</dbReference>
<name>A0A4U6QG18_9ACTN</name>
<dbReference type="SUPFAM" id="SSF51735">
    <property type="entry name" value="NAD(P)-binding Rossmann-fold domains"/>
    <property type="match status" value="1"/>
</dbReference>
<dbReference type="Proteomes" id="UP000306985">
    <property type="component" value="Unassembled WGS sequence"/>
</dbReference>
<evidence type="ECO:0000313" key="3">
    <source>
        <dbReference type="Proteomes" id="UP000306985"/>
    </source>
</evidence>
<comment type="caution">
    <text evidence="2">The sequence shown here is derived from an EMBL/GenBank/DDBJ whole genome shotgun (WGS) entry which is preliminary data.</text>
</comment>
<proteinExistence type="predicted"/>
<dbReference type="Pfam" id="PF01370">
    <property type="entry name" value="Epimerase"/>
    <property type="match status" value="1"/>
</dbReference>
<feature type="domain" description="NAD-dependent epimerase/dehydratase" evidence="1">
    <location>
        <begin position="6"/>
        <end position="185"/>
    </location>
</feature>
<dbReference type="AlphaFoldDB" id="A0A4U6QG18"/>
<sequence>MAGRVVLVTGVTRYIGSELAGRLARDPGVDRVVGVDAALPEPAARSRMGDAEFVRVDIRNPLISRVLETAGVDTVVHASASAPAPSSAARALAKEMNVLGTMQLLAACQRSDTVRSLVVRSTSLVYGSSPRDPAVFTEDTPARSVPSSGPGRDAVDIEAYVRGFSRRRPDVRVALPRFADLIGPTIRTPLARYFALTPVVPLVLGRNARLQLIHESDAVALLHTLALGDVAGPINAAGDGVLTVSQAIHRAGRVPLPVPGAGLGVLSRAMQQLRIGGFSPALVSQLATGRVMDTTRMTRDVGFVPRFTTESAFDDFAAALPPLLTPDLIRQAERTVARTLRVDPAPATIAPDDEPVVEPVGATVPAPVTRHLVSVPDAAVVTPLARPHRPRRTR</sequence>
<evidence type="ECO:0000259" key="1">
    <source>
        <dbReference type="Pfam" id="PF01370"/>
    </source>
</evidence>
<dbReference type="EMBL" id="SZZH01000003">
    <property type="protein sequence ID" value="TKV58992.1"/>
    <property type="molecule type" value="Genomic_DNA"/>
</dbReference>